<dbReference type="EMBL" id="FZPH01000006">
    <property type="protein sequence ID" value="SNT46812.1"/>
    <property type="molecule type" value="Genomic_DNA"/>
</dbReference>
<keyword evidence="1" id="KW-0812">Transmembrane</keyword>
<gene>
    <name evidence="2" type="ORF">SAMN05421812_106425</name>
</gene>
<evidence type="ECO:0000313" key="2">
    <source>
        <dbReference type="EMBL" id="SNT46812.1"/>
    </source>
</evidence>
<keyword evidence="1" id="KW-1133">Transmembrane helix</keyword>
<dbReference type="Proteomes" id="UP000198362">
    <property type="component" value="Unassembled WGS sequence"/>
</dbReference>
<name>A0A239MXB7_9ACTN</name>
<reference evidence="2 3" key="1">
    <citation type="submission" date="2017-06" db="EMBL/GenBank/DDBJ databases">
        <authorList>
            <person name="Kim H.J."/>
            <person name="Triplett B.A."/>
        </authorList>
    </citation>
    <scope>NUCLEOTIDE SEQUENCE [LARGE SCALE GENOMIC DNA]</scope>
    <source>
        <strain evidence="2 3">CGMCC 4.5593</strain>
    </source>
</reference>
<evidence type="ECO:0000313" key="3">
    <source>
        <dbReference type="Proteomes" id="UP000198362"/>
    </source>
</evidence>
<keyword evidence="1" id="KW-0472">Membrane</keyword>
<feature type="transmembrane region" description="Helical" evidence="1">
    <location>
        <begin position="26"/>
        <end position="47"/>
    </location>
</feature>
<evidence type="ECO:0000256" key="1">
    <source>
        <dbReference type="SAM" id="Phobius"/>
    </source>
</evidence>
<organism evidence="2 3">
    <name type="scientific">Asanoa hainanensis</name>
    <dbReference type="NCBI Taxonomy" id="560556"/>
    <lineage>
        <taxon>Bacteria</taxon>
        <taxon>Bacillati</taxon>
        <taxon>Actinomycetota</taxon>
        <taxon>Actinomycetes</taxon>
        <taxon>Micromonosporales</taxon>
        <taxon>Micromonosporaceae</taxon>
        <taxon>Asanoa</taxon>
    </lineage>
</organism>
<dbReference type="AlphaFoldDB" id="A0A239MXB7"/>
<proteinExistence type="predicted"/>
<protein>
    <submittedName>
        <fullName evidence="2">Uncharacterized protein</fullName>
    </submittedName>
</protein>
<sequence length="195" mass="20680">MTRSARIATVSGMQSDPGVAPRSYRVPIVVLAVLLFLLVGAIVVVQASRAGERAALRCPVGEWDVVSYREAVPVAALPEPVIFTGGAGTILRLRADGTGETDYGTGVRFTASAPDGRPIRLDAAGPVRFRYELRPGSIVVTPAGNDATSQLYIDGVAYGSRVKFRDEPAASYRLTCAGDALTQDDGVLVVGYRRR</sequence>
<accession>A0A239MXB7</accession>
<keyword evidence="3" id="KW-1185">Reference proteome</keyword>